<feature type="region of interest" description="Disordered" evidence="1">
    <location>
        <begin position="378"/>
        <end position="400"/>
    </location>
</feature>
<dbReference type="AlphaFoldDB" id="A0A2Z6MBH6"/>
<organism evidence="2 3">
    <name type="scientific">Trifolium subterraneum</name>
    <name type="common">Subterranean clover</name>
    <dbReference type="NCBI Taxonomy" id="3900"/>
    <lineage>
        <taxon>Eukaryota</taxon>
        <taxon>Viridiplantae</taxon>
        <taxon>Streptophyta</taxon>
        <taxon>Embryophyta</taxon>
        <taxon>Tracheophyta</taxon>
        <taxon>Spermatophyta</taxon>
        <taxon>Magnoliopsida</taxon>
        <taxon>eudicotyledons</taxon>
        <taxon>Gunneridae</taxon>
        <taxon>Pentapetalae</taxon>
        <taxon>rosids</taxon>
        <taxon>fabids</taxon>
        <taxon>Fabales</taxon>
        <taxon>Fabaceae</taxon>
        <taxon>Papilionoideae</taxon>
        <taxon>50 kb inversion clade</taxon>
        <taxon>NPAAA clade</taxon>
        <taxon>Hologalegina</taxon>
        <taxon>IRL clade</taxon>
        <taxon>Trifolieae</taxon>
        <taxon>Trifolium</taxon>
    </lineage>
</organism>
<proteinExistence type="predicted"/>
<evidence type="ECO:0000313" key="2">
    <source>
        <dbReference type="EMBL" id="GAU29068.1"/>
    </source>
</evidence>
<keyword evidence="3" id="KW-1185">Reference proteome</keyword>
<dbReference type="Proteomes" id="UP000242715">
    <property type="component" value="Unassembled WGS sequence"/>
</dbReference>
<sequence>MASSSQPSDVATPLPKITCYGSNLEVSGNLATRKITQIKMIREKKIDFESLPANKFDVKGLFNSQGMEQYFNLLDRPIYPNLIQEFWMKPWVLDRQYATAQEEEMVNKNHELQRKTRAEMGLPPFIEPKIHSNIGGLKIKILKGHFAALLRVTNSSKRISMYDKEGITAHKKVVQKCIEKPTVFSKDGKELDKKNLHRKTIVLTDKLYVVFRMLINCVIPRFGGQDTVSYPHRHLLYFLKIGVQVNFVDLIFSTLCKETSRGITSEASSTICILYPRLLSALFERADLVVLIKPYYPSLGISQEIEVFDDHCLKNMKFISKVAPTPQSELEVVRAQLYYGDLPIISKVDDLEVIKKFLQTVYQDKNILIPMSVVPDAPQMKNVPKRKQNKSTNKQSKPHTLRQNLMTNKLWLREFYANNQHLLLLNLHPVLPLQISPVPTEGYTNLLIPIAQLSPQIQTFPQHQSVTPPNSPQSTHQNTLSLSPNHIIETTSPLTPSHNIAPLVTTSTLPVIHLSVSSLLESLQHDLPHLTYLRVETVIHPNDLFHEFHKIQDYFNASMKTLAVQYVRISAATTIEKFSKCAHIKRIPDYPFILNELSTEILEFVFACQKQQYEEAEHRKIFEEEQLNFMMIGVARTAENAVVQWFAEEELFEEEQQRLIEVPSLTENDVIQWCEEEITRMAEEGRQQPLQIRAGPFDPIMEARMIAQEEKEHQMELKLDPLVDSQAQIKEMLAILISRRQPPQP</sequence>
<dbReference type="EMBL" id="DF973387">
    <property type="protein sequence ID" value="GAU29068.1"/>
    <property type="molecule type" value="Genomic_DNA"/>
</dbReference>
<reference evidence="3" key="1">
    <citation type="journal article" date="2017" name="Front. Plant Sci.">
        <title>Climate Clever Clovers: New Paradigm to Reduce the Environmental Footprint of Ruminants by Breeding Low Methanogenic Forages Utilizing Haplotype Variation.</title>
        <authorList>
            <person name="Kaur P."/>
            <person name="Appels R."/>
            <person name="Bayer P.E."/>
            <person name="Keeble-Gagnere G."/>
            <person name="Wang J."/>
            <person name="Hirakawa H."/>
            <person name="Shirasawa K."/>
            <person name="Vercoe P."/>
            <person name="Stefanova K."/>
            <person name="Durmic Z."/>
            <person name="Nichols P."/>
            <person name="Revell C."/>
            <person name="Isobe S.N."/>
            <person name="Edwards D."/>
            <person name="Erskine W."/>
        </authorList>
    </citation>
    <scope>NUCLEOTIDE SEQUENCE [LARGE SCALE GENOMIC DNA]</scope>
    <source>
        <strain evidence="3">cv. Daliak</strain>
    </source>
</reference>
<accession>A0A2Z6MBH6</accession>
<evidence type="ECO:0000256" key="1">
    <source>
        <dbReference type="SAM" id="MobiDB-lite"/>
    </source>
</evidence>
<evidence type="ECO:0000313" key="3">
    <source>
        <dbReference type="Proteomes" id="UP000242715"/>
    </source>
</evidence>
<name>A0A2Z6MBH6_TRISU</name>
<gene>
    <name evidence="2" type="ORF">TSUD_278240</name>
</gene>
<protein>
    <submittedName>
        <fullName evidence="2">Uncharacterized protein</fullName>
    </submittedName>
</protein>